<dbReference type="InterPro" id="IPR015899">
    <property type="entry name" value="UDP-GalPyranose_mutase_C"/>
</dbReference>
<dbReference type="AlphaFoldDB" id="A0A1S7LQ06"/>
<feature type="domain" description="UDP-galactopyranose mutase C-terminal" evidence="1">
    <location>
        <begin position="1"/>
        <end position="146"/>
    </location>
</feature>
<dbReference type="SUPFAM" id="SSF54373">
    <property type="entry name" value="FAD-linked reductases, C-terminal domain"/>
    <property type="match status" value="1"/>
</dbReference>
<proteinExistence type="predicted"/>
<dbReference type="SUPFAM" id="SSF51971">
    <property type="entry name" value="Nucleotide-binding domain"/>
    <property type="match status" value="1"/>
</dbReference>
<evidence type="ECO:0000313" key="2">
    <source>
        <dbReference type="EMBL" id="CRH08279.1"/>
    </source>
</evidence>
<keyword evidence="2" id="KW-0413">Isomerase</keyword>
<dbReference type="GO" id="GO:0005829">
    <property type="term" value="C:cytosol"/>
    <property type="evidence" value="ECO:0007669"/>
    <property type="project" value="TreeGrafter"/>
</dbReference>
<evidence type="ECO:0000259" key="1">
    <source>
        <dbReference type="Pfam" id="PF03275"/>
    </source>
</evidence>
<dbReference type="EMBL" id="LO017727">
    <property type="protein sequence ID" value="CRH08279.1"/>
    <property type="molecule type" value="Genomic_DNA"/>
</dbReference>
<dbReference type="PANTHER" id="PTHR21197:SF0">
    <property type="entry name" value="UDP-GALACTOPYRANOSE MUTASE"/>
    <property type="match status" value="1"/>
</dbReference>
<protein>
    <submittedName>
        <fullName evidence="2">Putative UDP-galactopyranose mutase</fullName>
        <ecNumber evidence="2">5.4.99.9</ecNumber>
    </submittedName>
</protein>
<dbReference type="Pfam" id="PF03275">
    <property type="entry name" value="GLF"/>
    <property type="match status" value="1"/>
</dbReference>
<accession>A0A1S7LQ06</accession>
<reference evidence="2" key="1">
    <citation type="submission" date="2015-04" db="EMBL/GenBank/DDBJ databases">
        <authorList>
            <person name="Syromyatnikov M.Y."/>
            <person name="Popov V.N."/>
        </authorList>
    </citation>
    <scope>NUCLEOTIDE SEQUENCE</scope>
    <source>
        <strain evidence="2">MO-1</strain>
    </source>
</reference>
<dbReference type="Gene3D" id="3.40.50.720">
    <property type="entry name" value="NAD(P)-binding Rossmann-like Domain"/>
    <property type="match status" value="2"/>
</dbReference>
<name>A0A1S7LQ06_MAGMO</name>
<sequence length="184" mass="21564">MLDHPHIELTLNHTFESDATPAAGQHIFYSAPIDHYFNYRFGRLPYRTLTFKEAYHPNTFQNCGTVNYCDEDIPYTRVAEHKHFWPWESYQESVITYEYPAACGKEDRPYYPIRLVEGNQMYRQYVQQAKAEQGVSFVGRLGTYRYLDMDKAIEEAMQAAEQTLLALQTEQPIPAFFVEPETPE</sequence>
<dbReference type="EC" id="5.4.99.9" evidence="2"/>
<gene>
    <name evidence="2" type="ORF">MAGMO_4151</name>
</gene>
<dbReference type="GO" id="GO:0008767">
    <property type="term" value="F:UDP-galactopyranose mutase activity"/>
    <property type="evidence" value="ECO:0007669"/>
    <property type="project" value="UniProtKB-EC"/>
</dbReference>
<dbReference type="GO" id="GO:0050660">
    <property type="term" value="F:flavin adenine dinucleotide binding"/>
    <property type="evidence" value="ECO:0007669"/>
    <property type="project" value="TreeGrafter"/>
</dbReference>
<dbReference type="PANTHER" id="PTHR21197">
    <property type="entry name" value="UDP-GALACTOPYRANOSE MUTASE"/>
    <property type="match status" value="1"/>
</dbReference>
<organism evidence="2">
    <name type="scientific">Magnetococcus massalia (strain MO-1)</name>
    <dbReference type="NCBI Taxonomy" id="451514"/>
    <lineage>
        <taxon>Bacteria</taxon>
        <taxon>Pseudomonadati</taxon>
        <taxon>Pseudomonadota</taxon>
        <taxon>Magnetococcia</taxon>
        <taxon>Magnetococcales</taxon>
        <taxon>Magnetococcaceae</taxon>
        <taxon>Magnetococcus</taxon>
    </lineage>
</organism>